<organism evidence="13 14">
    <name type="scientific">Desulfosporosinus acididurans</name>
    <dbReference type="NCBI Taxonomy" id="476652"/>
    <lineage>
        <taxon>Bacteria</taxon>
        <taxon>Bacillati</taxon>
        <taxon>Bacillota</taxon>
        <taxon>Clostridia</taxon>
        <taxon>Eubacteriales</taxon>
        <taxon>Desulfitobacteriaceae</taxon>
        <taxon>Desulfosporosinus</taxon>
    </lineage>
</organism>
<keyword evidence="4 10" id="KW-0808">Transferase</keyword>
<dbReference type="PANTHER" id="PTHR21015">
    <property type="entry name" value="UDP-N-ACETYLGLUCOSAMINE--N-ACETYLMURAMYL-(PENTAPEPTIDE) PYROPHOSPHORYL-UNDECAPRENOL N-ACETYLGLUCOSAMINE TRANSFERASE 1"/>
    <property type="match status" value="1"/>
</dbReference>
<feature type="binding site" evidence="10">
    <location>
        <position position="300"/>
    </location>
    <ligand>
        <name>UDP-N-acetyl-alpha-D-glucosamine</name>
        <dbReference type="ChEBI" id="CHEBI:57705"/>
    </ligand>
</feature>
<keyword evidence="2 10" id="KW-0132">Cell division</keyword>
<accession>A0A0J1FNS5</accession>
<dbReference type="GO" id="GO:0009252">
    <property type="term" value="P:peptidoglycan biosynthetic process"/>
    <property type="evidence" value="ECO:0007669"/>
    <property type="project" value="UniProtKB-UniRule"/>
</dbReference>
<evidence type="ECO:0000256" key="10">
    <source>
        <dbReference type="HAMAP-Rule" id="MF_00033"/>
    </source>
</evidence>
<feature type="binding site" evidence="10">
    <location>
        <position position="196"/>
    </location>
    <ligand>
        <name>UDP-N-acetyl-alpha-D-glucosamine</name>
        <dbReference type="ChEBI" id="CHEBI:57705"/>
    </ligand>
</feature>
<dbReference type="HAMAP" id="MF_00033">
    <property type="entry name" value="MurG"/>
    <property type="match status" value="1"/>
</dbReference>
<dbReference type="EC" id="2.4.1.227" evidence="10"/>
<evidence type="ECO:0000256" key="7">
    <source>
        <dbReference type="ARBA" id="ARBA00023136"/>
    </source>
</evidence>
<dbReference type="GO" id="GO:0005975">
    <property type="term" value="P:carbohydrate metabolic process"/>
    <property type="evidence" value="ECO:0007669"/>
    <property type="project" value="InterPro"/>
</dbReference>
<keyword evidence="3 10" id="KW-0328">Glycosyltransferase</keyword>
<evidence type="ECO:0000313" key="14">
    <source>
        <dbReference type="Proteomes" id="UP000036356"/>
    </source>
</evidence>
<dbReference type="STRING" id="476652.DEAC_c29540"/>
<dbReference type="UniPathway" id="UPA00219"/>
<keyword evidence="5 10" id="KW-0133">Cell shape</keyword>
<dbReference type="Pfam" id="PF03033">
    <property type="entry name" value="Glyco_transf_28"/>
    <property type="match status" value="1"/>
</dbReference>
<dbReference type="NCBIfam" id="TIGR01133">
    <property type="entry name" value="murG"/>
    <property type="match status" value="1"/>
</dbReference>
<dbReference type="GO" id="GO:0008360">
    <property type="term" value="P:regulation of cell shape"/>
    <property type="evidence" value="ECO:0007669"/>
    <property type="project" value="UniProtKB-KW"/>
</dbReference>
<keyword evidence="8 10" id="KW-0131">Cell cycle</keyword>
<dbReference type="Proteomes" id="UP000036356">
    <property type="component" value="Unassembled WGS sequence"/>
</dbReference>
<keyword evidence="1 10" id="KW-1003">Cell membrane</keyword>
<sequence>MRVMLTGGGTGGHIYPALAIAKGLLARDSETKILYVGTRNGMEARLVPEAGIEFAGISGKGLPRKLSLDTIKVMGESIKALWQTKDLLRKFHPDLVVGTGGYVSGPVVLTAALFHIPTMLHEQNALPGITNRLLAKVVKRVMVTFPESMARFGTQNKLELVGLPVRPDIGRVTRSIGAKHLGLQPDQLTVLVTGGSRGARTLNQAMTVVLEHLLQRPEIQVIWATGNVTYQETIEGLEAQGIPWKSPQWRILEYLKDMPEALACSDLFIGRAGAASLAEIQVAGVPGILVPYPFAAENHQEYNAQAMVDSGAARMILDRVLTGEKLWQDVEELISSPARLKEMGIASRAMAKPQALNKIVNLCLETAWH</sequence>
<dbReference type="GO" id="GO:0050511">
    <property type="term" value="F:undecaprenyldiphospho-muramoylpentapeptide beta-N-acetylglucosaminyltransferase activity"/>
    <property type="evidence" value="ECO:0007669"/>
    <property type="project" value="UniProtKB-UniRule"/>
</dbReference>
<evidence type="ECO:0000259" key="12">
    <source>
        <dbReference type="Pfam" id="PF04101"/>
    </source>
</evidence>
<evidence type="ECO:0000256" key="3">
    <source>
        <dbReference type="ARBA" id="ARBA00022676"/>
    </source>
</evidence>
<feature type="domain" description="Glycosyltransferase family 28 N-terminal" evidence="11">
    <location>
        <begin position="3"/>
        <end position="142"/>
    </location>
</feature>
<evidence type="ECO:0000256" key="1">
    <source>
        <dbReference type="ARBA" id="ARBA00022475"/>
    </source>
</evidence>
<comment type="subcellular location">
    <subcellularLocation>
        <location evidence="10">Cell membrane</location>
        <topology evidence="10">Peripheral membrane protein</topology>
        <orientation evidence="10">Cytoplasmic side</orientation>
    </subcellularLocation>
</comment>
<gene>
    <name evidence="10 13" type="primary">murG</name>
    <name evidence="13" type="ORF">DEAC_c29540</name>
</gene>
<proteinExistence type="inferred from homology"/>
<comment type="caution">
    <text evidence="10">Lacks conserved residue(s) required for the propagation of feature annotation.</text>
</comment>
<dbReference type="EMBL" id="LDZY01000010">
    <property type="protein sequence ID" value="KLU64987.1"/>
    <property type="molecule type" value="Genomic_DNA"/>
</dbReference>
<dbReference type="GO" id="GO:0071555">
    <property type="term" value="P:cell wall organization"/>
    <property type="evidence" value="ECO:0007669"/>
    <property type="project" value="UniProtKB-KW"/>
</dbReference>
<comment type="caution">
    <text evidence="13">The sequence shown here is derived from an EMBL/GenBank/DDBJ whole genome shotgun (WGS) entry which is preliminary data.</text>
</comment>
<evidence type="ECO:0000256" key="8">
    <source>
        <dbReference type="ARBA" id="ARBA00023306"/>
    </source>
</evidence>
<evidence type="ECO:0000256" key="2">
    <source>
        <dbReference type="ARBA" id="ARBA00022618"/>
    </source>
</evidence>
<dbReference type="GO" id="GO:0005886">
    <property type="term" value="C:plasma membrane"/>
    <property type="evidence" value="ECO:0007669"/>
    <property type="project" value="UniProtKB-SubCell"/>
</dbReference>
<evidence type="ECO:0000313" key="13">
    <source>
        <dbReference type="EMBL" id="KLU64987.1"/>
    </source>
</evidence>
<dbReference type="PANTHER" id="PTHR21015:SF22">
    <property type="entry name" value="GLYCOSYLTRANSFERASE"/>
    <property type="match status" value="1"/>
</dbReference>
<comment type="similarity">
    <text evidence="10">Belongs to the glycosyltransferase 28 family. MurG subfamily.</text>
</comment>
<feature type="binding site" evidence="10">
    <location>
        <position position="124"/>
    </location>
    <ligand>
        <name>UDP-N-acetyl-alpha-D-glucosamine</name>
        <dbReference type="ChEBI" id="CHEBI:57705"/>
    </ligand>
</feature>
<comment type="function">
    <text evidence="10">Cell wall formation. Catalyzes the transfer of a GlcNAc subunit on undecaprenyl-pyrophosphoryl-MurNAc-pentapeptide (lipid intermediate I) to form undecaprenyl-pyrophosphoryl-MurNAc-(pentapeptide)GlcNAc (lipid intermediate II).</text>
</comment>
<dbReference type="Gene3D" id="3.40.50.2000">
    <property type="entry name" value="Glycogen Phosphorylase B"/>
    <property type="match status" value="2"/>
</dbReference>
<reference evidence="13 14" key="1">
    <citation type="submission" date="2015-06" db="EMBL/GenBank/DDBJ databases">
        <title>Draft genome of the moderately acidophilic sulfate reducer Candidatus Desulfosporosinus acididurans strain M1.</title>
        <authorList>
            <person name="Poehlein A."/>
            <person name="Petzsch P."/>
            <person name="Johnson B.D."/>
            <person name="Schloemann M."/>
            <person name="Daniel R."/>
            <person name="Muehling M."/>
        </authorList>
    </citation>
    <scope>NUCLEOTIDE SEQUENCE [LARGE SCALE GENOMIC DNA]</scope>
    <source>
        <strain evidence="13 14">M1</strain>
    </source>
</reference>
<evidence type="ECO:0000256" key="9">
    <source>
        <dbReference type="ARBA" id="ARBA00023316"/>
    </source>
</evidence>
<dbReference type="AlphaFoldDB" id="A0A0J1FNS5"/>
<protein>
    <recommendedName>
        <fullName evidence="10">UDP-N-acetylglucosamine--N-acetylmuramyl-(pentapeptide) pyrophosphoryl-undecaprenol N-acetylglucosamine transferase</fullName>
        <ecNumber evidence="10">2.4.1.227</ecNumber>
    </recommendedName>
    <alternativeName>
        <fullName evidence="10">Undecaprenyl-PP-MurNAc-pentapeptide-UDPGlcNAc GlcNAc transferase</fullName>
    </alternativeName>
</protein>
<evidence type="ECO:0000256" key="4">
    <source>
        <dbReference type="ARBA" id="ARBA00022679"/>
    </source>
</evidence>
<keyword evidence="6 10" id="KW-0573">Peptidoglycan synthesis</keyword>
<feature type="binding site" evidence="10">
    <location>
        <position position="166"/>
    </location>
    <ligand>
        <name>UDP-N-acetyl-alpha-D-glucosamine</name>
        <dbReference type="ChEBI" id="CHEBI:57705"/>
    </ligand>
</feature>
<evidence type="ECO:0000256" key="5">
    <source>
        <dbReference type="ARBA" id="ARBA00022960"/>
    </source>
</evidence>
<comment type="pathway">
    <text evidence="10">Cell wall biogenesis; peptidoglycan biosynthesis.</text>
</comment>
<dbReference type="InterPro" id="IPR007235">
    <property type="entry name" value="Glyco_trans_28_C"/>
</dbReference>
<dbReference type="InterPro" id="IPR006009">
    <property type="entry name" value="GlcNAc_MurG"/>
</dbReference>
<dbReference type="SUPFAM" id="SSF53756">
    <property type="entry name" value="UDP-Glycosyltransferase/glycogen phosphorylase"/>
    <property type="match status" value="1"/>
</dbReference>
<dbReference type="GO" id="GO:0051991">
    <property type="term" value="F:UDP-N-acetyl-D-glucosamine:N-acetylmuramoyl-L-alanyl-D-glutamyl-meso-2,6-diaminopimelyl-D-alanyl-D-alanine-diphosphoundecaprenol 4-beta-N-acetylglucosaminlytransferase activity"/>
    <property type="evidence" value="ECO:0007669"/>
    <property type="project" value="RHEA"/>
</dbReference>
<comment type="catalytic activity">
    <reaction evidence="10">
        <text>di-trans,octa-cis-undecaprenyl diphospho-N-acetyl-alpha-D-muramoyl-L-alanyl-D-glutamyl-meso-2,6-diaminopimeloyl-D-alanyl-D-alanine + UDP-N-acetyl-alpha-D-glucosamine = di-trans,octa-cis-undecaprenyl diphospho-[N-acetyl-alpha-D-glucosaminyl-(1-&gt;4)]-N-acetyl-alpha-D-muramoyl-L-alanyl-D-glutamyl-meso-2,6-diaminopimeloyl-D-alanyl-D-alanine + UDP + H(+)</text>
        <dbReference type="Rhea" id="RHEA:31227"/>
        <dbReference type="ChEBI" id="CHEBI:15378"/>
        <dbReference type="ChEBI" id="CHEBI:57705"/>
        <dbReference type="ChEBI" id="CHEBI:58223"/>
        <dbReference type="ChEBI" id="CHEBI:61387"/>
        <dbReference type="ChEBI" id="CHEBI:61388"/>
        <dbReference type="EC" id="2.4.1.227"/>
    </reaction>
</comment>
<evidence type="ECO:0000259" key="11">
    <source>
        <dbReference type="Pfam" id="PF03033"/>
    </source>
</evidence>
<keyword evidence="9 10" id="KW-0961">Cell wall biogenesis/degradation</keyword>
<keyword evidence="7 10" id="KW-0472">Membrane</keyword>
<dbReference type="PATRIC" id="fig|476652.3.peg.3112"/>
<dbReference type="Pfam" id="PF04101">
    <property type="entry name" value="Glyco_tran_28_C"/>
    <property type="match status" value="1"/>
</dbReference>
<dbReference type="InterPro" id="IPR004276">
    <property type="entry name" value="GlycoTrans_28_N"/>
</dbReference>
<keyword evidence="14" id="KW-1185">Reference proteome</keyword>
<dbReference type="CDD" id="cd03785">
    <property type="entry name" value="GT28_MurG"/>
    <property type="match status" value="1"/>
</dbReference>
<dbReference type="RefSeq" id="WP_047810782.1">
    <property type="nucleotide sequence ID" value="NZ_LDZY01000010.1"/>
</dbReference>
<name>A0A0J1FNS5_9FIRM</name>
<feature type="domain" description="Glycosyl transferase family 28 C-terminal" evidence="12">
    <location>
        <begin position="189"/>
        <end position="356"/>
    </location>
</feature>
<evidence type="ECO:0000256" key="6">
    <source>
        <dbReference type="ARBA" id="ARBA00022984"/>
    </source>
</evidence>
<feature type="binding site" evidence="10">
    <location>
        <begin position="10"/>
        <end position="12"/>
    </location>
    <ligand>
        <name>UDP-N-acetyl-alpha-D-glucosamine</name>
        <dbReference type="ChEBI" id="CHEBI:57705"/>
    </ligand>
</feature>
<dbReference type="GO" id="GO:0051301">
    <property type="term" value="P:cell division"/>
    <property type="evidence" value="ECO:0007669"/>
    <property type="project" value="UniProtKB-KW"/>
</dbReference>